<dbReference type="InterPro" id="IPR014347">
    <property type="entry name" value="Tautomerase/MIF_sf"/>
</dbReference>
<dbReference type="PANTHER" id="PTHR11954">
    <property type="entry name" value="D-DOPACHROME DECARBOXYLASE"/>
    <property type="match status" value="1"/>
</dbReference>
<dbReference type="PANTHER" id="PTHR11954:SF6">
    <property type="entry name" value="MACROPHAGE MIGRATION INHIBITORY FACTOR"/>
    <property type="match status" value="1"/>
</dbReference>
<dbReference type="Proteomes" id="UP001147747">
    <property type="component" value="Unassembled WGS sequence"/>
</dbReference>
<dbReference type="GeneID" id="81375265"/>
<dbReference type="EC" id="5.3.2.1" evidence="9"/>
<dbReference type="OrthoDB" id="255819at2759"/>
<comment type="similarity">
    <text evidence="2">Belongs to the MIF family.</text>
</comment>
<evidence type="ECO:0000256" key="4">
    <source>
        <dbReference type="ARBA" id="ARBA00022525"/>
    </source>
</evidence>
<keyword evidence="3" id="KW-0202">Cytokine</keyword>
<feature type="region of interest" description="Disordered" evidence="13">
    <location>
        <begin position="1"/>
        <end position="51"/>
    </location>
</feature>
<keyword evidence="5" id="KW-0413">Isomerase</keyword>
<organism evidence="14 15">
    <name type="scientific">Penicillium cosmopolitanum</name>
    <dbReference type="NCBI Taxonomy" id="1131564"/>
    <lineage>
        <taxon>Eukaryota</taxon>
        <taxon>Fungi</taxon>
        <taxon>Dikarya</taxon>
        <taxon>Ascomycota</taxon>
        <taxon>Pezizomycotina</taxon>
        <taxon>Eurotiomycetes</taxon>
        <taxon>Eurotiomycetidae</taxon>
        <taxon>Eurotiales</taxon>
        <taxon>Aspergillaceae</taxon>
        <taxon>Penicillium</taxon>
    </lineage>
</organism>
<reference evidence="14" key="1">
    <citation type="submission" date="2022-12" db="EMBL/GenBank/DDBJ databases">
        <authorList>
            <person name="Petersen C."/>
        </authorList>
    </citation>
    <scope>NUCLEOTIDE SEQUENCE</scope>
    <source>
        <strain evidence="14">IBT 29677</strain>
    </source>
</reference>
<dbReference type="RefSeq" id="XP_056482315.1">
    <property type="nucleotide sequence ID" value="XM_056636285.1"/>
</dbReference>
<dbReference type="GO" id="GO:0005576">
    <property type="term" value="C:extracellular region"/>
    <property type="evidence" value="ECO:0007669"/>
    <property type="project" value="UniProtKB-SubCell"/>
</dbReference>
<evidence type="ECO:0000256" key="6">
    <source>
        <dbReference type="ARBA" id="ARBA00036735"/>
    </source>
</evidence>
<dbReference type="Pfam" id="PF01187">
    <property type="entry name" value="MIF"/>
    <property type="match status" value="1"/>
</dbReference>
<sequence>MEPPEIPKSTKPSARPSTKRSLPRLTTDIPCEEDGRTSVFSRTSSPDLEIKPERPARAPTLFSNENLAPNIRYGPSKNAHILEKSIEEVSMPKKPETKSTYYEEAFSSRGSHNSPRERIIQDSVVVAELTTSAKVSHPGVLMIDLSRHLALIYQRPEAAICLTVHLEAPLSFGNISLPAYKLKIYALPSVIAPTINMRSTTMLTEELQELLGIVPELGVILFIPVPQDNLAMNGAIIGSELSKVEQEDNPGFMKTLGQSISRRHFKSTVVERRRQLGVKKSVSNFMRRGLGRASKEKEEQQDFDKVEKKETAKPKKDDRVLRFEDEQ</sequence>
<evidence type="ECO:0000256" key="12">
    <source>
        <dbReference type="ARBA" id="ARBA00042730"/>
    </source>
</evidence>
<evidence type="ECO:0000256" key="7">
    <source>
        <dbReference type="ARBA" id="ARBA00036823"/>
    </source>
</evidence>
<reference evidence="14" key="2">
    <citation type="journal article" date="2023" name="IMA Fungus">
        <title>Comparative genomic study of the Penicillium genus elucidates a diverse pangenome and 15 lateral gene transfer events.</title>
        <authorList>
            <person name="Petersen C."/>
            <person name="Sorensen T."/>
            <person name="Nielsen M.R."/>
            <person name="Sondergaard T.E."/>
            <person name="Sorensen J.L."/>
            <person name="Fitzpatrick D.A."/>
            <person name="Frisvad J.C."/>
            <person name="Nielsen K.L."/>
        </authorList>
    </citation>
    <scope>NUCLEOTIDE SEQUENCE</scope>
    <source>
        <strain evidence="14">IBT 29677</strain>
    </source>
</reference>
<evidence type="ECO:0000256" key="5">
    <source>
        <dbReference type="ARBA" id="ARBA00023235"/>
    </source>
</evidence>
<comment type="catalytic activity">
    <reaction evidence="7">
        <text>L-dopachrome = 5,6-dihydroxyindole-2-carboxylate</text>
        <dbReference type="Rhea" id="RHEA:13041"/>
        <dbReference type="ChEBI" id="CHEBI:16875"/>
        <dbReference type="ChEBI" id="CHEBI:57509"/>
        <dbReference type="EC" id="5.3.3.12"/>
    </reaction>
</comment>
<feature type="compositionally biased region" description="Basic and acidic residues" evidence="13">
    <location>
        <begin position="293"/>
        <end position="327"/>
    </location>
</feature>
<evidence type="ECO:0000256" key="8">
    <source>
        <dbReference type="ARBA" id="ARBA00038932"/>
    </source>
</evidence>
<feature type="region of interest" description="Disordered" evidence="13">
    <location>
        <begin position="287"/>
        <end position="327"/>
    </location>
</feature>
<evidence type="ECO:0000313" key="15">
    <source>
        <dbReference type="Proteomes" id="UP001147747"/>
    </source>
</evidence>
<dbReference type="GO" id="GO:0050178">
    <property type="term" value="F:phenylpyruvate tautomerase activity"/>
    <property type="evidence" value="ECO:0007669"/>
    <property type="project" value="UniProtKB-EC"/>
</dbReference>
<dbReference type="Gene3D" id="3.30.429.10">
    <property type="entry name" value="Macrophage Migration Inhibitory Factor"/>
    <property type="match status" value="1"/>
</dbReference>
<comment type="caution">
    <text evidence="14">The sequence shown here is derived from an EMBL/GenBank/DDBJ whole genome shotgun (WGS) entry which is preliminary data.</text>
</comment>
<dbReference type="EC" id="5.3.3.12" evidence="8"/>
<evidence type="ECO:0000256" key="10">
    <source>
        <dbReference type="ARBA" id="ARBA00041631"/>
    </source>
</evidence>
<evidence type="ECO:0000256" key="11">
    <source>
        <dbReference type="ARBA" id="ARBA00041912"/>
    </source>
</evidence>
<keyword evidence="15" id="KW-1185">Reference proteome</keyword>
<proteinExistence type="inferred from homology"/>
<dbReference type="AlphaFoldDB" id="A0A9W9SJR0"/>
<name>A0A9W9SJR0_9EURO</name>
<evidence type="ECO:0000313" key="14">
    <source>
        <dbReference type="EMBL" id="KAJ5378529.1"/>
    </source>
</evidence>
<evidence type="ECO:0000256" key="9">
    <source>
        <dbReference type="ARBA" id="ARBA00039086"/>
    </source>
</evidence>
<accession>A0A9W9SJR0</accession>
<evidence type="ECO:0000256" key="1">
    <source>
        <dbReference type="ARBA" id="ARBA00004613"/>
    </source>
</evidence>
<dbReference type="InterPro" id="IPR001398">
    <property type="entry name" value="Macrophage_inhib_fac"/>
</dbReference>
<evidence type="ECO:0000256" key="3">
    <source>
        <dbReference type="ARBA" id="ARBA00022514"/>
    </source>
</evidence>
<protein>
    <recommendedName>
        <fullName evidence="12">L-dopachrome isomerase</fullName>
        <ecNumber evidence="9">5.3.2.1</ecNumber>
        <ecNumber evidence="8">5.3.3.12</ecNumber>
    </recommendedName>
    <alternativeName>
        <fullName evidence="10">L-dopachrome tautomerase</fullName>
    </alternativeName>
    <alternativeName>
        <fullName evidence="11">Phenylpyruvate tautomerase</fullName>
    </alternativeName>
</protein>
<gene>
    <name evidence="14" type="ORF">N7509_011648</name>
</gene>
<comment type="subcellular location">
    <subcellularLocation>
        <location evidence="1">Secreted</location>
    </subcellularLocation>
</comment>
<dbReference type="EMBL" id="JAPZBU010000011">
    <property type="protein sequence ID" value="KAJ5378529.1"/>
    <property type="molecule type" value="Genomic_DNA"/>
</dbReference>
<evidence type="ECO:0000256" key="2">
    <source>
        <dbReference type="ARBA" id="ARBA00005851"/>
    </source>
</evidence>
<keyword evidence="4" id="KW-0964">Secreted</keyword>
<comment type="catalytic activity">
    <reaction evidence="6">
        <text>3-phenylpyruvate = enol-phenylpyruvate</text>
        <dbReference type="Rhea" id="RHEA:17097"/>
        <dbReference type="ChEBI" id="CHEBI:16815"/>
        <dbReference type="ChEBI" id="CHEBI:18005"/>
        <dbReference type="EC" id="5.3.2.1"/>
    </reaction>
</comment>
<dbReference type="GO" id="GO:0004167">
    <property type="term" value="F:dopachrome isomerase activity"/>
    <property type="evidence" value="ECO:0007669"/>
    <property type="project" value="UniProtKB-EC"/>
</dbReference>
<evidence type="ECO:0000256" key="13">
    <source>
        <dbReference type="SAM" id="MobiDB-lite"/>
    </source>
</evidence>
<dbReference type="SUPFAM" id="SSF55331">
    <property type="entry name" value="Tautomerase/MIF"/>
    <property type="match status" value="1"/>
</dbReference>